<dbReference type="AlphaFoldDB" id="A0AAP5H6Q7"/>
<dbReference type="EMBL" id="JAVDTR010000027">
    <property type="protein sequence ID" value="MDR6727389.1"/>
    <property type="molecule type" value="Genomic_DNA"/>
</dbReference>
<dbReference type="Proteomes" id="UP001254832">
    <property type="component" value="Unassembled WGS sequence"/>
</dbReference>
<name>A0AAP5H6Q7_PAEAM</name>
<accession>A0AAP5H6Q7</accession>
<dbReference type="Pfam" id="PF19668">
    <property type="entry name" value="DUF6171"/>
    <property type="match status" value="1"/>
</dbReference>
<protein>
    <submittedName>
        <fullName evidence="1">Uncharacterized protein</fullName>
    </submittedName>
</protein>
<evidence type="ECO:0000313" key="1">
    <source>
        <dbReference type="EMBL" id="MDR6727389.1"/>
    </source>
</evidence>
<evidence type="ECO:0000313" key="2">
    <source>
        <dbReference type="Proteomes" id="UP001254832"/>
    </source>
</evidence>
<reference evidence="1" key="1">
    <citation type="submission" date="2023-07" db="EMBL/GenBank/DDBJ databases">
        <title>Sorghum-associated microbial communities from plants grown in Nebraska, USA.</title>
        <authorList>
            <person name="Schachtman D."/>
        </authorList>
    </citation>
    <scope>NUCLEOTIDE SEQUENCE</scope>
    <source>
        <strain evidence="1">BE80</strain>
    </source>
</reference>
<comment type="caution">
    <text evidence="1">The sequence shown here is derived from an EMBL/GenBank/DDBJ whole genome shotgun (WGS) entry which is preliminary data.</text>
</comment>
<proteinExistence type="predicted"/>
<organism evidence="1 2">
    <name type="scientific">Paenibacillus amylolyticus</name>
    <dbReference type="NCBI Taxonomy" id="1451"/>
    <lineage>
        <taxon>Bacteria</taxon>
        <taxon>Bacillati</taxon>
        <taxon>Bacillota</taxon>
        <taxon>Bacilli</taxon>
        <taxon>Bacillales</taxon>
        <taxon>Paenibacillaceae</taxon>
        <taxon>Paenibacillus</taxon>
    </lineage>
</organism>
<gene>
    <name evidence="1" type="ORF">J2W91_005918</name>
</gene>
<dbReference type="RefSeq" id="WP_235540640.1">
    <property type="nucleotide sequence ID" value="NZ_JAVDTR010000027.1"/>
</dbReference>
<sequence>MNSRLSMEAGQKSERSLCKGCDDQYDVQISEAKLARLVELASRSRPVVADAEYERRLSSCYSCPALQYGSTCRYCGCLVQVRAKLLDSTCPFPYDSRWT</sequence>
<dbReference type="InterPro" id="IPR046169">
    <property type="entry name" value="DUF6171"/>
</dbReference>